<dbReference type="SUPFAM" id="SSF69737">
    <property type="entry name" value="Urease metallochaperone UreE, C-terminal domain"/>
    <property type="match status" value="1"/>
</dbReference>
<feature type="compositionally biased region" description="Basic and acidic residues" evidence="6">
    <location>
        <begin position="172"/>
        <end position="198"/>
    </location>
</feature>
<dbReference type="Proteomes" id="UP000244940">
    <property type="component" value="Unassembled WGS sequence"/>
</dbReference>
<dbReference type="InterPro" id="IPR004029">
    <property type="entry name" value="UreE_N"/>
</dbReference>
<evidence type="ECO:0000313" key="9">
    <source>
        <dbReference type="Proteomes" id="UP000244940"/>
    </source>
</evidence>
<dbReference type="Pfam" id="PF02814">
    <property type="entry name" value="UreE_N"/>
    <property type="match status" value="1"/>
</dbReference>
<evidence type="ECO:0000256" key="6">
    <source>
        <dbReference type="SAM" id="MobiDB-lite"/>
    </source>
</evidence>
<dbReference type="EMBL" id="QEYD01000002">
    <property type="protein sequence ID" value="PWE31042.1"/>
    <property type="molecule type" value="Genomic_DNA"/>
</dbReference>
<organism evidence="8 9">
    <name type="scientific">Pararhodobacter marinus</name>
    <dbReference type="NCBI Taxonomy" id="2184063"/>
    <lineage>
        <taxon>Bacteria</taxon>
        <taxon>Pseudomonadati</taxon>
        <taxon>Pseudomonadota</taxon>
        <taxon>Alphaproteobacteria</taxon>
        <taxon>Rhodobacterales</taxon>
        <taxon>Paracoccaceae</taxon>
        <taxon>Pararhodobacter</taxon>
    </lineage>
</organism>
<dbReference type="Gene3D" id="3.30.70.790">
    <property type="entry name" value="UreE, C-terminal domain"/>
    <property type="match status" value="1"/>
</dbReference>
<feature type="compositionally biased region" description="Basic and acidic residues" evidence="6">
    <location>
        <begin position="149"/>
        <end position="163"/>
    </location>
</feature>
<evidence type="ECO:0000256" key="5">
    <source>
        <dbReference type="HAMAP-Rule" id="MF_00822"/>
    </source>
</evidence>
<evidence type="ECO:0000259" key="7">
    <source>
        <dbReference type="SMART" id="SM00988"/>
    </source>
</evidence>
<dbReference type="HAMAP" id="MF_00822">
    <property type="entry name" value="UreE"/>
    <property type="match status" value="1"/>
</dbReference>
<protein>
    <recommendedName>
        <fullName evidence="5">Urease accessory protein UreE</fullName>
    </recommendedName>
</protein>
<dbReference type="InterPro" id="IPR012406">
    <property type="entry name" value="UreE"/>
</dbReference>
<name>A0A2U2CGR4_9RHOB</name>
<dbReference type="InterPro" id="IPR036118">
    <property type="entry name" value="UreE_N_sf"/>
</dbReference>
<dbReference type="GO" id="GO:0019627">
    <property type="term" value="P:urea metabolic process"/>
    <property type="evidence" value="ECO:0007669"/>
    <property type="project" value="InterPro"/>
</dbReference>
<comment type="function">
    <text evidence="5">Involved in urease metallocenter assembly. Binds nickel. Probably functions as a nickel donor during metallocenter assembly.</text>
</comment>
<evidence type="ECO:0000256" key="2">
    <source>
        <dbReference type="ARBA" id="ARBA00022490"/>
    </source>
</evidence>
<gene>
    <name evidence="5" type="primary">ureE</name>
    <name evidence="8" type="ORF">C4N9_04640</name>
</gene>
<comment type="caution">
    <text evidence="8">The sequence shown here is derived from an EMBL/GenBank/DDBJ whole genome shotgun (WGS) entry which is preliminary data.</text>
</comment>
<dbReference type="GO" id="GO:0051082">
    <property type="term" value="F:unfolded protein binding"/>
    <property type="evidence" value="ECO:0007669"/>
    <property type="project" value="UniProtKB-UniRule"/>
</dbReference>
<dbReference type="OrthoDB" id="9802215at2"/>
<evidence type="ECO:0000256" key="1">
    <source>
        <dbReference type="ARBA" id="ARBA00004496"/>
    </source>
</evidence>
<reference evidence="8 9" key="1">
    <citation type="submission" date="2018-05" db="EMBL/GenBank/DDBJ databases">
        <title>Pararhodobacter marina sp. nov., isolated from deep-sea water of the Indian Ocean.</title>
        <authorList>
            <person name="Lai Q.Sr."/>
            <person name="Liu X."/>
            <person name="Shao Z."/>
        </authorList>
    </citation>
    <scope>NUCLEOTIDE SEQUENCE [LARGE SCALE GENOMIC DNA]</scope>
    <source>
        <strain evidence="8 9">CIC4N-9</strain>
    </source>
</reference>
<feature type="region of interest" description="Disordered" evidence="6">
    <location>
        <begin position="136"/>
        <end position="217"/>
    </location>
</feature>
<keyword evidence="9" id="KW-1185">Reference proteome</keyword>
<comment type="subcellular location">
    <subcellularLocation>
        <location evidence="1 5">Cytoplasm</location>
    </subcellularLocation>
</comment>
<dbReference type="Gene3D" id="2.60.260.20">
    <property type="entry name" value="Urease metallochaperone UreE, N-terminal domain"/>
    <property type="match status" value="1"/>
</dbReference>
<dbReference type="GO" id="GO:0005737">
    <property type="term" value="C:cytoplasm"/>
    <property type="evidence" value="ECO:0007669"/>
    <property type="project" value="UniProtKB-SubCell"/>
</dbReference>
<dbReference type="GeneID" id="94364168"/>
<dbReference type="Pfam" id="PF05194">
    <property type="entry name" value="UreE_C"/>
    <property type="match status" value="1"/>
</dbReference>
<dbReference type="GO" id="GO:0016151">
    <property type="term" value="F:nickel cation binding"/>
    <property type="evidence" value="ECO:0007669"/>
    <property type="project" value="UniProtKB-UniRule"/>
</dbReference>
<accession>A0A2U2CGR4</accession>
<dbReference type="GO" id="GO:0065003">
    <property type="term" value="P:protein-containing complex assembly"/>
    <property type="evidence" value="ECO:0007669"/>
    <property type="project" value="InterPro"/>
</dbReference>
<dbReference type="RefSeq" id="WP_109532120.1">
    <property type="nucleotide sequence ID" value="NZ_QEYD01000002.1"/>
</dbReference>
<dbReference type="SUPFAM" id="SSF69287">
    <property type="entry name" value="Urease metallochaperone UreE, N-terminal domain"/>
    <property type="match status" value="1"/>
</dbReference>
<evidence type="ECO:0000313" key="8">
    <source>
        <dbReference type="EMBL" id="PWE31042.1"/>
    </source>
</evidence>
<evidence type="ECO:0000256" key="3">
    <source>
        <dbReference type="ARBA" id="ARBA00022596"/>
    </source>
</evidence>
<dbReference type="SMART" id="SM00988">
    <property type="entry name" value="UreE_N"/>
    <property type="match status" value="1"/>
</dbReference>
<dbReference type="CDD" id="cd00571">
    <property type="entry name" value="UreE"/>
    <property type="match status" value="1"/>
</dbReference>
<keyword evidence="2 5" id="KW-0963">Cytoplasm</keyword>
<sequence>MHDLPKTDLPPVARLLRDPQPDSYDSVVLDYDGRMLRRKRLQTQHGQGFMVDLPAVTNLDEYWGFELEDGRIIRIVPAGEAVLRVTGDLPRLAWHIGNRHTPCEIHDDHLLIREDHVLEKMLHGLGARTLRVTQPFAPESGAYGTGRTMGHDHGPAQEPGDHHAHIHHGDHKHGDHQHGQDVPTDDEHGHYPDHDHSRVSGNVRHHGATSDSRPDAE</sequence>
<dbReference type="AlphaFoldDB" id="A0A2U2CGR4"/>
<proteinExistence type="inferred from homology"/>
<keyword evidence="4 5" id="KW-0143">Chaperone</keyword>
<dbReference type="GO" id="GO:0006457">
    <property type="term" value="P:protein folding"/>
    <property type="evidence" value="ECO:0007669"/>
    <property type="project" value="InterPro"/>
</dbReference>
<evidence type="ECO:0000256" key="4">
    <source>
        <dbReference type="ARBA" id="ARBA00023186"/>
    </source>
</evidence>
<comment type="similarity">
    <text evidence="5">Belongs to the UreE family.</text>
</comment>
<feature type="domain" description="UreE urease accessory N-terminal" evidence="7">
    <location>
        <begin position="11"/>
        <end position="73"/>
    </location>
</feature>
<keyword evidence="3 5" id="KW-0533">Nickel</keyword>
<dbReference type="InterPro" id="IPR007864">
    <property type="entry name" value="UreE_C_dom"/>
</dbReference>